<feature type="domain" description="YknX-like barrel-sandwich hybrid" evidence="2">
    <location>
        <begin position="65"/>
        <end position="216"/>
    </location>
</feature>
<dbReference type="Gene3D" id="2.40.420.20">
    <property type="match status" value="1"/>
</dbReference>
<comment type="caution">
    <text evidence="3">The sequence shown here is derived from an EMBL/GenBank/DDBJ whole genome shotgun (WGS) entry which is preliminary data.</text>
</comment>
<evidence type="ECO:0000259" key="2">
    <source>
        <dbReference type="Pfam" id="PF25984"/>
    </source>
</evidence>
<dbReference type="Gene3D" id="2.40.50.100">
    <property type="match status" value="1"/>
</dbReference>
<keyword evidence="4" id="KW-1185">Reference proteome</keyword>
<dbReference type="EMBL" id="JACXAJ010000001">
    <property type="protein sequence ID" value="MBD1395737.1"/>
    <property type="molecule type" value="Genomic_DNA"/>
</dbReference>
<dbReference type="InterPro" id="IPR058639">
    <property type="entry name" value="BSH_YknX-like"/>
</dbReference>
<dbReference type="SUPFAM" id="SSF111369">
    <property type="entry name" value="HlyD-like secretion proteins"/>
    <property type="match status" value="1"/>
</dbReference>
<organism evidence="3 4">
    <name type="scientific">Pontibacter aquaedesilientis</name>
    <dbReference type="NCBI Taxonomy" id="2766980"/>
    <lineage>
        <taxon>Bacteria</taxon>
        <taxon>Pseudomonadati</taxon>
        <taxon>Bacteroidota</taxon>
        <taxon>Cytophagia</taxon>
        <taxon>Cytophagales</taxon>
        <taxon>Hymenobacteraceae</taxon>
        <taxon>Pontibacter</taxon>
    </lineage>
</organism>
<accession>A0ABR7XBR9</accession>
<reference evidence="3 4" key="1">
    <citation type="submission" date="2020-09" db="EMBL/GenBank/DDBJ databases">
        <title>Genome sequencing and assembly of Pontibacter sp.</title>
        <authorList>
            <person name="Chhetri G."/>
        </authorList>
    </citation>
    <scope>NUCLEOTIDE SEQUENCE [LARGE SCALE GENOMIC DNA]</scope>
    <source>
        <strain evidence="3 4">JH31</strain>
    </source>
</reference>
<evidence type="ECO:0000259" key="1">
    <source>
        <dbReference type="Pfam" id="PF25954"/>
    </source>
</evidence>
<feature type="domain" description="CusB-like beta-barrel" evidence="1">
    <location>
        <begin position="241"/>
        <end position="312"/>
    </location>
</feature>
<protein>
    <submittedName>
        <fullName evidence="3">Efflux RND transporter periplasmic adaptor subunit</fullName>
    </submittedName>
</protein>
<dbReference type="Pfam" id="PF25984">
    <property type="entry name" value="BSH_YknX"/>
    <property type="match status" value="1"/>
</dbReference>
<name>A0ABR7XBR9_9BACT</name>
<evidence type="ECO:0000313" key="3">
    <source>
        <dbReference type="EMBL" id="MBD1395737.1"/>
    </source>
</evidence>
<gene>
    <name evidence="3" type="ORF">H9Q13_01040</name>
</gene>
<dbReference type="Pfam" id="PF25954">
    <property type="entry name" value="Beta-barrel_RND_2"/>
    <property type="match status" value="1"/>
</dbReference>
<dbReference type="RefSeq" id="WP_191181902.1">
    <property type="nucleotide sequence ID" value="NZ_JACXAJ010000001.1"/>
</dbReference>
<dbReference type="Gene3D" id="2.40.30.170">
    <property type="match status" value="1"/>
</dbReference>
<dbReference type="PANTHER" id="PTHR30469">
    <property type="entry name" value="MULTIDRUG RESISTANCE PROTEIN MDTA"/>
    <property type="match status" value="1"/>
</dbReference>
<dbReference type="Proteomes" id="UP000625551">
    <property type="component" value="Unassembled WGS sequence"/>
</dbReference>
<evidence type="ECO:0000313" key="4">
    <source>
        <dbReference type="Proteomes" id="UP000625551"/>
    </source>
</evidence>
<proteinExistence type="predicted"/>
<sequence>MSSTKWIPCINLKLYLLLWGVVGYLTSCSGKQETTQPTVEDISESVYASGVVKSRNQYQVFPVVSGIIQQILVTEGDTVKKGDVLVKIDNEAARLNTENARLAADYARVSANTEKLTELQEAIDLARSRMRNDSLLLVRQRNLWANQIGTRVELEQRELAYKNAVTAFRSARLRYNDLKKQLDFAARQSQKNLQISQTMSNDYTVKSETNGKVYSMLREKGELVSPQIPVAVIGDAHEFILELQVDEYDIARVKPGQQVLLNLDSYQGQVFEAKVTKINPAMNERTRSFTVEAEFVTQPEALYPNLTIEANIVIQAKKNALTIPREYLVDGGFVLKEKEERVPVKTGLKDYQKVEILEGLTKEDEIVKPGS</sequence>
<dbReference type="InterPro" id="IPR058792">
    <property type="entry name" value="Beta-barrel_RND_2"/>
</dbReference>
<dbReference type="PANTHER" id="PTHR30469:SF15">
    <property type="entry name" value="HLYD FAMILY OF SECRETION PROTEINS"/>
    <property type="match status" value="1"/>
</dbReference>